<comment type="caution">
    <text evidence="1">The sequence shown here is derived from an EMBL/GenBank/DDBJ whole genome shotgun (WGS) entry which is preliminary data.</text>
</comment>
<dbReference type="Proteomes" id="UP001060215">
    <property type="component" value="Chromosome 5"/>
</dbReference>
<dbReference type="EMBL" id="CM045762">
    <property type="protein sequence ID" value="KAI8009366.1"/>
    <property type="molecule type" value="Genomic_DNA"/>
</dbReference>
<evidence type="ECO:0000313" key="1">
    <source>
        <dbReference type="EMBL" id="KAI8009366.1"/>
    </source>
</evidence>
<gene>
    <name evidence="1" type="ORF">LOK49_LG06G01001</name>
</gene>
<accession>A0ACC0HBJ0</accession>
<sequence length="111" mass="11611">MKREMERKEQETKKKQKVEFVTGGTRHGVVAQAPKINIPIPGASTMAVGGLHPVPGAVDSVARDGRQNYNKVDGDQRNLLPLGGQDSVSAAGVHAAFLSAANAGIGYTAFA</sequence>
<evidence type="ECO:0000313" key="2">
    <source>
        <dbReference type="Proteomes" id="UP001060215"/>
    </source>
</evidence>
<protein>
    <submittedName>
        <fullName evidence="1">Uncharacterized protein</fullName>
    </submittedName>
</protein>
<name>A0ACC0HBJ0_9ERIC</name>
<keyword evidence="2" id="KW-1185">Reference proteome</keyword>
<reference evidence="1 2" key="1">
    <citation type="journal article" date="2022" name="Plant J.">
        <title>Chromosome-level genome of Camellia lanceoleosa provides a valuable resource for understanding genome evolution and self-incompatibility.</title>
        <authorList>
            <person name="Gong W."/>
            <person name="Xiao S."/>
            <person name="Wang L."/>
            <person name="Liao Z."/>
            <person name="Chang Y."/>
            <person name="Mo W."/>
            <person name="Hu G."/>
            <person name="Li W."/>
            <person name="Zhao G."/>
            <person name="Zhu H."/>
            <person name="Hu X."/>
            <person name="Ji K."/>
            <person name="Xiang X."/>
            <person name="Song Q."/>
            <person name="Yuan D."/>
            <person name="Jin S."/>
            <person name="Zhang L."/>
        </authorList>
    </citation>
    <scope>NUCLEOTIDE SEQUENCE [LARGE SCALE GENOMIC DNA]</scope>
    <source>
        <strain evidence="1">SQ_2022a</strain>
    </source>
</reference>
<organism evidence="1 2">
    <name type="scientific">Camellia lanceoleosa</name>
    <dbReference type="NCBI Taxonomy" id="1840588"/>
    <lineage>
        <taxon>Eukaryota</taxon>
        <taxon>Viridiplantae</taxon>
        <taxon>Streptophyta</taxon>
        <taxon>Embryophyta</taxon>
        <taxon>Tracheophyta</taxon>
        <taxon>Spermatophyta</taxon>
        <taxon>Magnoliopsida</taxon>
        <taxon>eudicotyledons</taxon>
        <taxon>Gunneridae</taxon>
        <taxon>Pentapetalae</taxon>
        <taxon>asterids</taxon>
        <taxon>Ericales</taxon>
        <taxon>Theaceae</taxon>
        <taxon>Camellia</taxon>
    </lineage>
</organism>
<proteinExistence type="predicted"/>